<dbReference type="RefSeq" id="XP_003002116.1">
    <property type="nucleotide sequence ID" value="XM_003002070.1"/>
</dbReference>
<keyword evidence="1" id="KW-0677">Repeat</keyword>
<dbReference type="SMART" id="SM00248">
    <property type="entry name" value="ANK"/>
    <property type="match status" value="3"/>
</dbReference>
<keyword evidence="2 3" id="KW-0040">ANK repeat</keyword>
<dbReference type="HOGENOM" id="CLU_1983282_0_0_1"/>
<dbReference type="GeneID" id="9537509"/>
<feature type="repeat" description="ANK" evidence="3">
    <location>
        <begin position="98"/>
        <end position="126"/>
    </location>
</feature>
<dbReference type="Pfam" id="PF12796">
    <property type="entry name" value="Ank_2"/>
    <property type="match status" value="1"/>
</dbReference>
<keyword evidence="5" id="KW-1185">Reference proteome</keyword>
<dbReference type="eggNOG" id="KOG4177">
    <property type="taxonomic scope" value="Eukaryota"/>
</dbReference>
<dbReference type="AlphaFoldDB" id="C9SRQ0"/>
<sequence length="126" mass="13274">IGLFTLTRPQSGPAHSSQYELLSESAKPRPGASLLHIAIKNGSGGIAHALVVGGGADVDARDVANGDRPIHCAIRGRSVSMSRMLLHHGARLDLRNDAGLTPLDLAVRMQEEDIVELLIEGGARVL</sequence>
<protein>
    <submittedName>
        <fullName evidence="4">Predicted protein</fullName>
    </submittedName>
</protein>
<dbReference type="OrthoDB" id="4837942at2759"/>
<dbReference type="Proteomes" id="UP000008698">
    <property type="component" value="Unassembled WGS sequence"/>
</dbReference>
<dbReference type="SUPFAM" id="SSF48403">
    <property type="entry name" value="Ankyrin repeat"/>
    <property type="match status" value="1"/>
</dbReference>
<feature type="repeat" description="ANK" evidence="3">
    <location>
        <begin position="30"/>
        <end position="63"/>
    </location>
</feature>
<evidence type="ECO:0000313" key="5">
    <source>
        <dbReference type="Proteomes" id="UP000008698"/>
    </source>
</evidence>
<organism evidence="5">
    <name type="scientific">Verticillium alfalfae (strain VaMs.102 / ATCC MYA-4576 / FGSC 10136)</name>
    <name type="common">Verticillium wilt of alfalfa</name>
    <name type="synonym">Verticillium albo-atrum</name>
    <dbReference type="NCBI Taxonomy" id="526221"/>
    <lineage>
        <taxon>Eukaryota</taxon>
        <taxon>Fungi</taxon>
        <taxon>Dikarya</taxon>
        <taxon>Ascomycota</taxon>
        <taxon>Pezizomycotina</taxon>
        <taxon>Sordariomycetes</taxon>
        <taxon>Hypocreomycetidae</taxon>
        <taxon>Glomerellales</taxon>
        <taxon>Plectosphaerellaceae</taxon>
        <taxon>Verticillium</taxon>
    </lineage>
</organism>
<proteinExistence type="predicted"/>
<dbReference type="PANTHER" id="PTHR24198:SF165">
    <property type="entry name" value="ANKYRIN REPEAT-CONTAINING PROTEIN-RELATED"/>
    <property type="match status" value="1"/>
</dbReference>
<evidence type="ECO:0000256" key="1">
    <source>
        <dbReference type="ARBA" id="ARBA00022737"/>
    </source>
</evidence>
<reference evidence="5" key="1">
    <citation type="journal article" date="2011" name="PLoS Pathog.">
        <title>Comparative genomics yields insights into niche adaptation of plant vascular wilt pathogens.</title>
        <authorList>
            <person name="Klosterman S.J."/>
            <person name="Subbarao K.V."/>
            <person name="Kang S."/>
            <person name="Veronese P."/>
            <person name="Gold S.E."/>
            <person name="Thomma B.P.H.J."/>
            <person name="Chen Z."/>
            <person name="Henrissat B."/>
            <person name="Lee Y.-H."/>
            <person name="Park J."/>
            <person name="Garcia-Pedrajas M.D."/>
            <person name="Barbara D.J."/>
            <person name="Anchieta A."/>
            <person name="de Jonge R."/>
            <person name="Santhanam P."/>
            <person name="Maruthachalam K."/>
            <person name="Atallah Z."/>
            <person name="Amyotte S.G."/>
            <person name="Paz Z."/>
            <person name="Inderbitzin P."/>
            <person name="Hayes R.J."/>
            <person name="Heiman D.I."/>
            <person name="Young S."/>
            <person name="Zeng Q."/>
            <person name="Engels R."/>
            <person name="Galagan J."/>
            <person name="Cuomo C.A."/>
            <person name="Dobinson K.F."/>
            <person name="Ma L.-J."/>
        </authorList>
    </citation>
    <scope>NUCLEOTIDE SEQUENCE [LARGE SCALE GENOMIC DNA]</scope>
    <source>
        <strain evidence="5">VaMs.102 / ATCC MYA-4576 / FGSC 10136</strain>
    </source>
</reference>
<dbReference type="PROSITE" id="PS50297">
    <property type="entry name" value="ANK_REP_REGION"/>
    <property type="match status" value="2"/>
</dbReference>
<gene>
    <name evidence="4" type="ORF">VDBG_07575</name>
</gene>
<dbReference type="InterPro" id="IPR036770">
    <property type="entry name" value="Ankyrin_rpt-contain_sf"/>
</dbReference>
<dbReference type="Gene3D" id="1.25.40.20">
    <property type="entry name" value="Ankyrin repeat-containing domain"/>
    <property type="match status" value="1"/>
</dbReference>
<dbReference type="OMA" id="WAVQKES"/>
<evidence type="ECO:0000256" key="2">
    <source>
        <dbReference type="ARBA" id="ARBA00023043"/>
    </source>
</evidence>
<dbReference type="PROSITE" id="PS50088">
    <property type="entry name" value="ANK_REPEAT"/>
    <property type="match status" value="3"/>
</dbReference>
<accession>C9SRQ0</accession>
<dbReference type="InterPro" id="IPR002110">
    <property type="entry name" value="Ankyrin_rpt"/>
</dbReference>
<name>C9SRQ0_VERA1</name>
<evidence type="ECO:0000256" key="3">
    <source>
        <dbReference type="PROSITE-ProRule" id="PRU00023"/>
    </source>
</evidence>
<feature type="non-terminal residue" evidence="4">
    <location>
        <position position="1"/>
    </location>
</feature>
<feature type="repeat" description="ANK" evidence="3">
    <location>
        <begin position="65"/>
        <end position="97"/>
    </location>
</feature>
<dbReference type="PANTHER" id="PTHR24198">
    <property type="entry name" value="ANKYRIN REPEAT AND PROTEIN KINASE DOMAIN-CONTAINING PROTEIN"/>
    <property type="match status" value="1"/>
</dbReference>
<evidence type="ECO:0000313" key="4">
    <source>
        <dbReference type="EMBL" id="EEY21465.1"/>
    </source>
</evidence>
<dbReference type="KEGG" id="val:VDBG_07575"/>
<dbReference type="EMBL" id="DS985223">
    <property type="protein sequence ID" value="EEY21465.1"/>
    <property type="molecule type" value="Genomic_DNA"/>
</dbReference>